<evidence type="ECO:0000259" key="2">
    <source>
        <dbReference type="Pfam" id="PF20349"/>
    </source>
</evidence>
<keyword evidence="1" id="KW-0812">Transmembrane</keyword>
<feature type="domain" description="DUF6644" evidence="2">
    <location>
        <begin position="35"/>
        <end position="147"/>
    </location>
</feature>
<dbReference type="OrthoDB" id="7209898at2"/>
<sequence length="274" mass="28902">MTFEDLFPHIRPWVVNLGNVAPGSFVKPQFAIWEILHILSLVVLGGSAILLNLRLIGAGITDEPPSEVRRNLWPWLNAGVIGIVVTGLLIGTANAERLYDSNAFTVKMAALLAGIVFTYGVSGPIAKAEGAVSAGAKIGLVAGLTVWLFGLWVFATSALINPGVFHVLTAAALVVLFVARGRLRFVYLIGLLALIAAQFVATHLLVRPDDYAALTPVNKAFAAVFAAWILGAALVQLFRAEGGQPGGRLARLAGYAGILVWVTAAAAGRWIAFA</sequence>
<feature type="transmembrane region" description="Helical" evidence="1">
    <location>
        <begin position="252"/>
        <end position="272"/>
    </location>
</feature>
<dbReference type="Proteomes" id="UP000249842">
    <property type="component" value="Unassembled WGS sequence"/>
</dbReference>
<gene>
    <name evidence="3" type="ORF">DJ021_12260</name>
</gene>
<feature type="transmembrane region" description="Helical" evidence="1">
    <location>
        <begin position="160"/>
        <end position="178"/>
    </location>
</feature>
<comment type="caution">
    <text evidence="3">The sequence shown here is derived from an EMBL/GenBank/DDBJ whole genome shotgun (WGS) entry which is preliminary data.</text>
</comment>
<feature type="transmembrane region" description="Helical" evidence="1">
    <location>
        <begin position="30"/>
        <end position="51"/>
    </location>
</feature>
<feature type="transmembrane region" description="Helical" evidence="1">
    <location>
        <begin position="220"/>
        <end position="240"/>
    </location>
</feature>
<keyword evidence="1" id="KW-0472">Membrane</keyword>
<name>A0A328B244_9CAUL</name>
<keyword evidence="4" id="KW-1185">Reference proteome</keyword>
<dbReference type="AlphaFoldDB" id="A0A328B244"/>
<dbReference type="Pfam" id="PF20349">
    <property type="entry name" value="DUF6644"/>
    <property type="match status" value="1"/>
</dbReference>
<evidence type="ECO:0000313" key="4">
    <source>
        <dbReference type="Proteomes" id="UP000249842"/>
    </source>
</evidence>
<reference evidence="4" key="1">
    <citation type="submission" date="2018-05" db="EMBL/GenBank/DDBJ databases">
        <authorList>
            <person name="Li X."/>
        </authorList>
    </citation>
    <scope>NUCLEOTIDE SEQUENCE [LARGE SCALE GENOMIC DNA]</scope>
    <source>
        <strain evidence="4">HKS-05</strain>
    </source>
</reference>
<organism evidence="3 4">
    <name type="scientific">Phenylobacterium hankyongense</name>
    <dbReference type="NCBI Taxonomy" id="1813876"/>
    <lineage>
        <taxon>Bacteria</taxon>
        <taxon>Pseudomonadati</taxon>
        <taxon>Pseudomonadota</taxon>
        <taxon>Alphaproteobacteria</taxon>
        <taxon>Caulobacterales</taxon>
        <taxon>Caulobacteraceae</taxon>
        <taxon>Phenylobacterium</taxon>
    </lineage>
</organism>
<accession>A0A328B244</accession>
<evidence type="ECO:0000313" key="3">
    <source>
        <dbReference type="EMBL" id="RAK60521.1"/>
    </source>
</evidence>
<dbReference type="RefSeq" id="WP_111457814.1">
    <property type="nucleotide sequence ID" value="NZ_QFYP01000001.1"/>
</dbReference>
<evidence type="ECO:0000256" key="1">
    <source>
        <dbReference type="SAM" id="Phobius"/>
    </source>
</evidence>
<dbReference type="EMBL" id="QFYP01000001">
    <property type="protein sequence ID" value="RAK60521.1"/>
    <property type="molecule type" value="Genomic_DNA"/>
</dbReference>
<feature type="transmembrane region" description="Helical" evidence="1">
    <location>
        <begin position="134"/>
        <end position="154"/>
    </location>
</feature>
<keyword evidence="1" id="KW-1133">Transmembrane helix</keyword>
<feature type="transmembrane region" description="Helical" evidence="1">
    <location>
        <begin position="185"/>
        <end position="205"/>
    </location>
</feature>
<dbReference type="InterPro" id="IPR046586">
    <property type="entry name" value="DUF6644"/>
</dbReference>
<feature type="transmembrane region" description="Helical" evidence="1">
    <location>
        <begin position="103"/>
        <end position="122"/>
    </location>
</feature>
<feature type="transmembrane region" description="Helical" evidence="1">
    <location>
        <begin position="72"/>
        <end position="91"/>
    </location>
</feature>
<protein>
    <recommendedName>
        <fullName evidence="2">DUF6644 domain-containing protein</fullName>
    </recommendedName>
</protein>
<proteinExistence type="predicted"/>